<dbReference type="AlphaFoldDB" id="A0A3N4JFA0"/>
<accession>A0A3N4JFA0</accession>
<keyword evidence="1" id="KW-0732">Signal</keyword>
<feature type="signal peptide" evidence="1">
    <location>
        <begin position="1"/>
        <end position="23"/>
    </location>
</feature>
<dbReference type="EMBL" id="ML120419">
    <property type="protein sequence ID" value="RPA95957.1"/>
    <property type="molecule type" value="Genomic_DNA"/>
</dbReference>
<evidence type="ECO:0000313" key="3">
    <source>
        <dbReference type="Proteomes" id="UP000276215"/>
    </source>
</evidence>
<reference evidence="2 3" key="1">
    <citation type="journal article" date="2018" name="Nat. Ecol. Evol.">
        <title>Pezizomycetes genomes reveal the molecular basis of ectomycorrhizal truffle lifestyle.</title>
        <authorList>
            <person name="Murat C."/>
            <person name="Payen T."/>
            <person name="Noel B."/>
            <person name="Kuo A."/>
            <person name="Morin E."/>
            <person name="Chen J."/>
            <person name="Kohler A."/>
            <person name="Krizsan K."/>
            <person name="Balestrini R."/>
            <person name="Da Silva C."/>
            <person name="Montanini B."/>
            <person name="Hainaut M."/>
            <person name="Levati E."/>
            <person name="Barry K.W."/>
            <person name="Belfiori B."/>
            <person name="Cichocki N."/>
            <person name="Clum A."/>
            <person name="Dockter R.B."/>
            <person name="Fauchery L."/>
            <person name="Guy J."/>
            <person name="Iotti M."/>
            <person name="Le Tacon F."/>
            <person name="Lindquist E.A."/>
            <person name="Lipzen A."/>
            <person name="Malagnac F."/>
            <person name="Mello A."/>
            <person name="Molinier V."/>
            <person name="Miyauchi S."/>
            <person name="Poulain J."/>
            <person name="Riccioni C."/>
            <person name="Rubini A."/>
            <person name="Sitrit Y."/>
            <person name="Splivallo R."/>
            <person name="Traeger S."/>
            <person name="Wang M."/>
            <person name="Zifcakova L."/>
            <person name="Wipf D."/>
            <person name="Zambonelli A."/>
            <person name="Paolocci F."/>
            <person name="Nowrousian M."/>
            <person name="Ottonello S."/>
            <person name="Baldrian P."/>
            <person name="Spatafora J.W."/>
            <person name="Henrissat B."/>
            <person name="Nagy L.G."/>
            <person name="Aury J.M."/>
            <person name="Wincker P."/>
            <person name="Grigoriev I.V."/>
            <person name="Bonfante P."/>
            <person name="Martin F.M."/>
        </authorList>
    </citation>
    <scope>NUCLEOTIDE SEQUENCE [LARGE SCALE GENOMIC DNA]</scope>
    <source>
        <strain evidence="2 3">120613-1</strain>
    </source>
</reference>
<keyword evidence="3" id="KW-1185">Reference proteome</keyword>
<sequence length="94" mass="9974">MAGGAVALFCWVVLLEEYGNVQYCTVPGVKGKSGELLAAKYIVNTAKSSPDFFPTPTVVSAVCVYVGWRSFDVELVGKGAEGRDTGMVCVIVSY</sequence>
<organism evidence="2 3">
    <name type="scientific">Choiromyces venosus 120613-1</name>
    <dbReference type="NCBI Taxonomy" id="1336337"/>
    <lineage>
        <taxon>Eukaryota</taxon>
        <taxon>Fungi</taxon>
        <taxon>Dikarya</taxon>
        <taxon>Ascomycota</taxon>
        <taxon>Pezizomycotina</taxon>
        <taxon>Pezizomycetes</taxon>
        <taxon>Pezizales</taxon>
        <taxon>Tuberaceae</taxon>
        <taxon>Choiromyces</taxon>
    </lineage>
</organism>
<proteinExistence type="predicted"/>
<evidence type="ECO:0008006" key="4">
    <source>
        <dbReference type="Google" id="ProtNLM"/>
    </source>
</evidence>
<dbReference type="Proteomes" id="UP000276215">
    <property type="component" value="Unassembled WGS sequence"/>
</dbReference>
<evidence type="ECO:0000313" key="2">
    <source>
        <dbReference type="EMBL" id="RPA95957.1"/>
    </source>
</evidence>
<evidence type="ECO:0000256" key="1">
    <source>
        <dbReference type="SAM" id="SignalP"/>
    </source>
</evidence>
<feature type="chain" id="PRO_5018002071" description="Secreted protein" evidence="1">
    <location>
        <begin position="24"/>
        <end position="94"/>
    </location>
</feature>
<protein>
    <recommendedName>
        <fullName evidence="4">Secreted protein</fullName>
    </recommendedName>
</protein>
<gene>
    <name evidence="2" type="ORF">L873DRAFT_1812036</name>
</gene>
<name>A0A3N4JFA0_9PEZI</name>